<dbReference type="EMBL" id="BK015776">
    <property type="protein sequence ID" value="DAE24534.1"/>
    <property type="molecule type" value="Genomic_DNA"/>
</dbReference>
<evidence type="ECO:0000313" key="1">
    <source>
        <dbReference type="EMBL" id="DAE24534.1"/>
    </source>
</evidence>
<sequence>MVAFYNQILLRELSLYSRSTSCHILSQPLFTLSSW</sequence>
<organism evidence="1">
    <name type="scientific">Siphoviridae sp. ctyvQ1</name>
    <dbReference type="NCBI Taxonomy" id="2826525"/>
    <lineage>
        <taxon>Viruses</taxon>
        <taxon>Duplodnaviria</taxon>
        <taxon>Heunggongvirae</taxon>
        <taxon>Uroviricota</taxon>
        <taxon>Caudoviricetes</taxon>
    </lineage>
</organism>
<protein>
    <submittedName>
        <fullName evidence="1">Uncharacterized protein</fullName>
    </submittedName>
</protein>
<accession>A0A8S5QZ98</accession>
<proteinExistence type="predicted"/>
<reference evidence="1" key="1">
    <citation type="journal article" date="2021" name="Proc. Natl. Acad. Sci. U.S.A.">
        <title>A Catalog of Tens of Thousands of Viruses from Human Metagenomes Reveals Hidden Associations with Chronic Diseases.</title>
        <authorList>
            <person name="Tisza M.J."/>
            <person name="Buck C.B."/>
        </authorList>
    </citation>
    <scope>NUCLEOTIDE SEQUENCE</scope>
    <source>
        <strain evidence="1">CtyvQ1</strain>
    </source>
</reference>
<name>A0A8S5QZ98_9CAUD</name>